<dbReference type="InterPro" id="IPR027417">
    <property type="entry name" value="P-loop_NTPase"/>
</dbReference>
<keyword evidence="6" id="KW-0479">Metal-binding</keyword>
<dbReference type="Gene3D" id="3.40.50.300">
    <property type="entry name" value="P-loop containing nucleotide triphosphate hydrolases"/>
    <property type="match status" value="1"/>
</dbReference>
<evidence type="ECO:0000256" key="4">
    <source>
        <dbReference type="ARBA" id="ARBA00022490"/>
    </source>
</evidence>
<dbReference type="RefSeq" id="WP_101310527.1">
    <property type="nucleotide sequence ID" value="NZ_CAXXEE010000003.1"/>
</dbReference>
<organism evidence="11 12">
    <name type="scientific">Labilibaculum manganireducens</name>
    <dbReference type="NCBI Taxonomy" id="1940525"/>
    <lineage>
        <taxon>Bacteria</taxon>
        <taxon>Pseudomonadati</taxon>
        <taxon>Bacteroidota</taxon>
        <taxon>Bacteroidia</taxon>
        <taxon>Marinilabiliales</taxon>
        <taxon>Marinifilaceae</taxon>
        <taxon>Labilibaculum</taxon>
    </lineage>
</organism>
<evidence type="ECO:0000256" key="5">
    <source>
        <dbReference type="ARBA" id="ARBA00022694"/>
    </source>
</evidence>
<dbReference type="PANTHER" id="PTHR33540:SF2">
    <property type="entry name" value="TRNA THREONYLCARBAMOYLADENOSINE BIOSYNTHESIS PROTEIN TSAE"/>
    <property type="match status" value="1"/>
</dbReference>
<dbReference type="EMBL" id="MVDE01000022">
    <property type="protein sequence ID" value="PKQ64693.1"/>
    <property type="molecule type" value="Genomic_DNA"/>
</dbReference>
<dbReference type="InterPro" id="IPR003442">
    <property type="entry name" value="T6A_TsaE"/>
</dbReference>
<keyword evidence="8" id="KW-0067">ATP-binding</keyword>
<keyword evidence="9" id="KW-0460">Magnesium</keyword>
<protein>
    <recommendedName>
        <fullName evidence="3">tRNA threonylcarbamoyladenosine biosynthesis protein TsaE</fullName>
    </recommendedName>
    <alternativeName>
        <fullName evidence="10">t(6)A37 threonylcarbamoyladenosine biosynthesis protein TsaE</fullName>
    </alternativeName>
</protein>
<dbReference type="PANTHER" id="PTHR33540">
    <property type="entry name" value="TRNA THREONYLCARBAMOYLADENOSINE BIOSYNTHESIS PROTEIN TSAE"/>
    <property type="match status" value="1"/>
</dbReference>
<evidence type="ECO:0000313" key="11">
    <source>
        <dbReference type="EMBL" id="PKQ64693.1"/>
    </source>
</evidence>
<keyword evidence="12" id="KW-1185">Reference proteome</keyword>
<evidence type="ECO:0000313" key="12">
    <source>
        <dbReference type="Proteomes" id="UP000233618"/>
    </source>
</evidence>
<dbReference type="AlphaFoldDB" id="A0A2N3I362"/>
<gene>
    <name evidence="11" type="ORF">BZG01_14275</name>
</gene>
<name>A0A2N3I362_9BACT</name>
<dbReference type="Proteomes" id="UP000233618">
    <property type="component" value="Unassembled WGS sequence"/>
</dbReference>
<keyword evidence="11" id="KW-0808">Transferase</keyword>
<dbReference type="GO" id="GO:0046872">
    <property type="term" value="F:metal ion binding"/>
    <property type="evidence" value="ECO:0007669"/>
    <property type="project" value="UniProtKB-KW"/>
</dbReference>
<evidence type="ECO:0000256" key="9">
    <source>
        <dbReference type="ARBA" id="ARBA00022842"/>
    </source>
</evidence>
<comment type="similarity">
    <text evidence="2">Belongs to the TsaE family.</text>
</comment>
<dbReference type="GO" id="GO:0005737">
    <property type="term" value="C:cytoplasm"/>
    <property type="evidence" value="ECO:0007669"/>
    <property type="project" value="UniProtKB-SubCell"/>
</dbReference>
<proteinExistence type="inferred from homology"/>
<evidence type="ECO:0000256" key="6">
    <source>
        <dbReference type="ARBA" id="ARBA00022723"/>
    </source>
</evidence>
<evidence type="ECO:0000256" key="2">
    <source>
        <dbReference type="ARBA" id="ARBA00007599"/>
    </source>
</evidence>
<accession>A0A2N3I362</accession>
<dbReference type="NCBIfam" id="TIGR00150">
    <property type="entry name" value="T6A_YjeE"/>
    <property type="match status" value="1"/>
</dbReference>
<keyword evidence="5" id="KW-0819">tRNA processing</keyword>
<evidence type="ECO:0000256" key="3">
    <source>
        <dbReference type="ARBA" id="ARBA00019010"/>
    </source>
</evidence>
<comment type="caution">
    <text evidence="11">The sequence shown here is derived from an EMBL/GenBank/DDBJ whole genome shotgun (WGS) entry which is preliminary data.</text>
</comment>
<comment type="subcellular location">
    <subcellularLocation>
        <location evidence="1">Cytoplasm</location>
    </subcellularLocation>
</comment>
<keyword evidence="4" id="KW-0963">Cytoplasm</keyword>
<dbReference type="SUPFAM" id="SSF52540">
    <property type="entry name" value="P-loop containing nucleoside triphosphate hydrolases"/>
    <property type="match status" value="1"/>
</dbReference>
<dbReference type="GO" id="GO:0002949">
    <property type="term" value="P:tRNA threonylcarbamoyladenosine modification"/>
    <property type="evidence" value="ECO:0007669"/>
    <property type="project" value="InterPro"/>
</dbReference>
<evidence type="ECO:0000256" key="7">
    <source>
        <dbReference type="ARBA" id="ARBA00022741"/>
    </source>
</evidence>
<dbReference type="GO" id="GO:0016740">
    <property type="term" value="F:transferase activity"/>
    <property type="evidence" value="ECO:0007669"/>
    <property type="project" value="UniProtKB-KW"/>
</dbReference>
<evidence type="ECO:0000256" key="10">
    <source>
        <dbReference type="ARBA" id="ARBA00032441"/>
    </source>
</evidence>
<sequence>MSVLKINSLKEINAAAKEFLSIVGKKRVFALYGAMGVGKTTFVKAICDEMGVEDTINSPTFSIVNEYHTPKDDIIYHFDFYRIEDVKEAYDFGYEDYFYGNAMCFIEWPEKIESILPNDTVEVFFKEEMDGSRSITIH</sequence>
<dbReference type="GO" id="GO:0005524">
    <property type="term" value="F:ATP binding"/>
    <property type="evidence" value="ECO:0007669"/>
    <property type="project" value="UniProtKB-KW"/>
</dbReference>
<evidence type="ECO:0000256" key="8">
    <source>
        <dbReference type="ARBA" id="ARBA00022840"/>
    </source>
</evidence>
<evidence type="ECO:0000256" key="1">
    <source>
        <dbReference type="ARBA" id="ARBA00004496"/>
    </source>
</evidence>
<reference evidence="11 12" key="1">
    <citation type="journal article" date="2017" name="Front. Microbiol.">
        <title>Labilibaculum manganireducens gen. nov., sp. nov. and Labilibaculum filiforme sp. nov., Novel Bacteroidetes Isolated from Subsurface Sediments of the Baltic Sea.</title>
        <authorList>
            <person name="Vandieken V."/>
            <person name="Marshall I.P."/>
            <person name="Niemann H."/>
            <person name="Engelen B."/>
            <person name="Cypionka H."/>
        </authorList>
    </citation>
    <scope>NUCLEOTIDE SEQUENCE [LARGE SCALE GENOMIC DNA]</scope>
    <source>
        <strain evidence="11 12">59.10-2M</strain>
    </source>
</reference>
<keyword evidence="7" id="KW-0547">Nucleotide-binding</keyword>
<dbReference type="Pfam" id="PF02367">
    <property type="entry name" value="TsaE"/>
    <property type="match status" value="1"/>
</dbReference>